<dbReference type="SUPFAM" id="SSF54675">
    <property type="entry name" value="Nicotinate/Quinolinate PRTase N-terminal domain-like"/>
    <property type="match status" value="1"/>
</dbReference>
<feature type="domain" description="Nicotinate phosphoribosyltransferase N-terminal" evidence="10">
    <location>
        <begin position="16"/>
        <end position="150"/>
    </location>
</feature>
<dbReference type="GO" id="GO:0034355">
    <property type="term" value="P:NAD+ biosynthetic process via the salvage pathway"/>
    <property type="evidence" value="ECO:0007669"/>
    <property type="project" value="TreeGrafter"/>
</dbReference>
<evidence type="ECO:0000256" key="4">
    <source>
        <dbReference type="ARBA" id="ARBA00022553"/>
    </source>
</evidence>
<evidence type="ECO:0000259" key="11">
    <source>
        <dbReference type="Pfam" id="PF17956"/>
    </source>
</evidence>
<comment type="similarity">
    <text evidence="2">Belongs to the NAPRTase family.</text>
</comment>
<dbReference type="InterPro" id="IPR007229">
    <property type="entry name" value="Nic_PRibTrfase-Fam"/>
</dbReference>
<dbReference type="InterPro" id="IPR006405">
    <property type="entry name" value="Nic_PRibTrfase_pncB"/>
</dbReference>
<dbReference type="InterPro" id="IPR013785">
    <property type="entry name" value="Aldolase_TIM"/>
</dbReference>
<keyword evidence="5" id="KW-0436">Ligase</keyword>
<comment type="caution">
    <text evidence="12">The sequence shown here is derived from an EMBL/GenBank/DDBJ whole genome shotgun (WGS) entry which is preliminary data.</text>
</comment>
<dbReference type="GO" id="GO:0005829">
    <property type="term" value="C:cytosol"/>
    <property type="evidence" value="ECO:0007669"/>
    <property type="project" value="TreeGrafter"/>
</dbReference>
<evidence type="ECO:0000256" key="1">
    <source>
        <dbReference type="ARBA" id="ARBA00004952"/>
    </source>
</evidence>
<evidence type="ECO:0000256" key="6">
    <source>
        <dbReference type="ARBA" id="ARBA00022642"/>
    </source>
</evidence>
<accession>A0A0F9NQ22</accession>
<dbReference type="Gene3D" id="3.20.20.70">
    <property type="entry name" value="Aldolase class I"/>
    <property type="match status" value="1"/>
</dbReference>
<dbReference type="Pfam" id="PF17956">
    <property type="entry name" value="NAPRTase_C"/>
    <property type="match status" value="1"/>
</dbReference>
<dbReference type="AlphaFoldDB" id="A0A0F9NQ22"/>
<dbReference type="NCBIfam" id="NF009131">
    <property type="entry name" value="PRK12484.1"/>
    <property type="match status" value="1"/>
</dbReference>
<evidence type="ECO:0000256" key="7">
    <source>
        <dbReference type="ARBA" id="ARBA00022679"/>
    </source>
</evidence>
<comment type="catalytic activity">
    <reaction evidence="8">
        <text>5-phospho-alpha-D-ribose 1-diphosphate + nicotinate + ATP + H2O = nicotinate beta-D-ribonucleotide + ADP + phosphate + diphosphate</text>
        <dbReference type="Rhea" id="RHEA:36163"/>
        <dbReference type="ChEBI" id="CHEBI:15377"/>
        <dbReference type="ChEBI" id="CHEBI:30616"/>
        <dbReference type="ChEBI" id="CHEBI:32544"/>
        <dbReference type="ChEBI" id="CHEBI:33019"/>
        <dbReference type="ChEBI" id="CHEBI:43474"/>
        <dbReference type="ChEBI" id="CHEBI:57502"/>
        <dbReference type="ChEBI" id="CHEBI:58017"/>
        <dbReference type="ChEBI" id="CHEBI:456216"/>
        <dbReference type="EC" id="6.3.4.21"/>
    </reaction>
</comment>
<evidence type="ECO:0000313" key="12">
    <source>
        <dbReference type="EMBL" id="KKN14137.1"/>
    </source>
</evidence>
<evidence type="ECO:0000256" key="8">
    <source>
        <dbReference type="ARBA" id="ARBA00048668"/>
    </source>
</evidence>
<dbReference type="PANTHER" id="PTHR11098:SF1">
    <property type="entry name" value="NICOTINATE PHOSPHORIBOSYLTRANSFERASE"/>
    <property type="match status" value="1"/>
</dbReference>
<organism evidence="12">
    <name type="scientific">marine sediment metagenome</name>
    <dbReference type="NCBI Taxonomy" id="412755"/>
    <lineage>
        <taxon>unclassified sequences</taxon>
        <taxon>metagenomes</taxon>
        <taxon>ecological metagenomes</taxon>
    </lineage>
</organism>
<proteinExistence type="inferred from homology"/>
<dbReference type="SUPFAM" id="SSF51690">
    <property type="entry name" value="Nicotinate/Quinolinate PRTase C-terminal domain-like"/>
    <property type="match status" value="1"/>
</dbReference>
<dbReference type="InterPro" id="IPR036068">
    <property type="entry name" value="Nicotinate_pribotase-like_C"/>
</dbReference>
<sequence>MFETISGFINNNNMILATDFYQLTMGAAYYQYNLENEVNEEDNRATFELFIRKFPRNRNYMIYAGLEQVVYYLLNARFSENIIEFLRQKPVFKNIDSSFFDVYLPNFKFDVDVWSMKEGNFFFPNEPVLRVQGPLFNAQIAETYLLNVINFQTLVASKASRIRTVAGNKVLLEFGTRRSHTPLAGVYAARASYIAGFNGTSNVIADLEFGINSTGTMAHSFVQKFKNEADSFDSYYKIYGEDSILLIDTYDTEKGAQKACKYGNTIRGVRIDSGDLIDHARKVRKILDQNGCDKVLIVASSDLNEYKIKEIIDKKAPIDAFGVGTELTTSRDDPTISGVYKLIEYNNEPRIKISEGKVTYPGIKQVYRSYNKDDKLEEDLLSLDDEPIPVNSEPLLIPIIKKGKLVTILPKLDEIRDFYLENIRNLPETYKNLEQKEKFKLRVSEKLEQITQKLKKNY</sequence>
<keyword evidence="7" id="KW-0808">Transferase</keyword>
<evidence type="ECO:0000256" key="2">
    <source>
        <dbReference type="ARBA" id="ARBA00010897"/>
    </source>
</evidence>
<feature type="domain" description="Nicotinate/nicotinamide phosphoribosyltransferase" evidence="9">
    <location>
        <begin position="172"/>
        <end position="347"/>
    </location>
</feature>
<dbReference type="Pfam" id="PF04095">
    <property type="entry name" value="NAPRTase"/>
    <property type="match status" value="1"/>
</dbReference>
<comment type="pathway">
    <text evidence="1">Cofactor biosynthesis; NAD(+) biosynthesis; nicotinate D-ribonucleotide from nicotinate: step 1/1.</text>
</comment>
<reference evidence="12" key="1">
    <citation type="journal article" date="2015" name="Nature">
        <title>Complex archaea that bridge the gap between prokaryotes and eukaryotes.</title>
        <authorList>
            <person name="Spang A."/>
            <person name="Saw J.H."/>
            <person name="Jorgensen S.L."/>
            <person name="Zaremba-Niedzwiedzka K."/>
            <person name="Martijn J."/>
            <person name="Lind A.E."/>
            <person name="van Eijk R."/>
            <person name="Schleper C."/>
            <person name="Guy L."/>
            <person name="Ettema T.J."/>
        </authorList>
    </citation>
    <scope>NUCLEOTIDE SEQUENCE</scope>
</reference>
<dbReference type="Gene3D" id="3.20.140.10">
    <property type="entry name" value="nicotinate phosphoribosyltransferase"/>
    <property type="match status" value="1"/>
</dbReference>
<dbReference type="InterPro" id="IPR040727">
    <property type="entry name" value="NAPRTase_N"/>
</dbReference>
<dbReference type="GO" id="GO:0016740">
    <property type="term" value="F:transferase activity"/>
    <property type="evidence" value="ECO:0007669"/>
    <property type="project" value="UniProtKB-KW"/>
</dbReference>
<dbReference type="EC" id="6.3.4.21" evidence="3"/>
<dbReference type="CDD" id="cd01570">
    <property type="entry name" value="NAPRTase_A"/>
    <property type="match status" value="1"/>
</dbReference>
<dbReference type="GO" id="GO:0004516">
    <property type="term" value="F:nicotinate phosphoribosyltransferase activity"/>
    <property type="evidence" value="ECO:0007669"/>
    <property type="project" value="UniProtKB-EC"/>
</dbReference>
<dbReference type="NCBIfam" id="TIGR01513">
    <property type="entry name" value="NAPRTase_put"/>
    <property type="match status" value="1"/>
</dbReference>
<dbReference type="EMBL" id="LAZR01003848">
    <property type="protein sequence ID" value="KKN14137.1"/>
    <property type="molecule type" value="Genomic_DNA"/>
</dbReference>
<dbReference type="PIRSF" id="PIRSF000484">
    <property type="entry name" value="NAPRT"/>
    <property type="match status" value="1"/>
</dbReference>
<name>A0A0F9NQ22_9ZZZZ</name>
<evidence type="ECO:0000256" key="5">
    <source>
        <dbReference type="ARBA" id="ARBA00022598"/>
    </source>
</evidence>
<dbReference type="NCBIfam" id="NF006696">
    <property type="entry name" value="PRK09243.1-3"/>
    <property type="match status" value="1"/>
</dbReference>
<dbReference type="UniPathway" id="UPA00253">
    <property type="reaction ID" value="UER00457"/>
</dbReference>
<evidence type="ECO:0000259" key="9">
    <source>
        <dbReference type="Pfam" id="PF04095"/>
    </source>
</evidence>
<dbReference type="Pfam" id="PF17767">
    <property type="entry name" value="NAPRTase_N"/>
    <property type="match status" value="1"/>
</dbReference>
<keyword evidence="6" id="KW-0662">Pyridine nucleotide biosynthesis</keyword>
<evidence type="ECO:0000259" key="10">
    <source>
        <dbReference type="Pfam" id="PF17767"/>
    </source>
</evidence>
<evidence type="ECO:0000256" key="3">
    <source>
        <dbReference type="ARBA" id="ARBA00013236"/>
    </source>
</evidence>
<dbReference type="PANTHER" id="PTHR11098">
    <property type="entry name" value="NICOTINATE PHOSPHORIBOSYLTRANSFERASE"/>
    <property type="match status" value="1"/>
</dbReference>
<gene>
    <name evidence="12" type="ORF">LCGC14_0999230</name>
</gene>
<dbReference type="InterPro" id="IPR041619">
    <property type="entry name" value="NAPRTase_C"/>
</dbReference>
<keyword evidence="4" id="KW-0597">Phosphoprotein</keyword>
<dbReference type="InterPro" id="IPR041525">
    <property type="entry name" value="N/Namide_PRibTrfase"/>
</dbReference>
<protein>
    <recommendedName>
        <fullName evidence="3">nicotinate phosphoribosyltransferase</fullName>
        <ecNumber evidence="3">6.3.4.21</ecNumber>
    </recommendedName>
</protein>
<feature type="domain" description="Nicotinate phosphoribosyltransferase C-terminal" evidence="11">
    <location>
        <begin position="391"/>
        <end position="450"/>
    </location>
</feature>